<feature type="region of interest" description="Disordered" evidence="2">
    <location>
        <begin position="2207"/>
        <end position="2262"/>
    </location>
</feature>
<feature type="region of interest" description="Disordered" evidence="2">
    <location>
        <begin position="2118"/>
        <end position="2166"/>
    </location>
</feature>
<feature type="compositionally biased region" description="Polar residues" evidence="2">
    <location>
        <begin position="185"/>
        <end position="197"/>
    </location>
</feature>
<feature type="compositionally biased region" description="Low complexity" evidence="2">
    <location>
        <begin position="1070"/>
        <end position="1082"/>
    </location>
</feature>
<sequence length="2405" mass="261329">MPPAHAIGRSASCEDANRIGLVASAGGFPAKTTSFSTSNVAEAKRFFGGSKPISSSRISSTTTGPGGYPLRNSSHSTSNVPSVTSAEVFSTQTNSFSSSNLPSVTVPGGIGNRATSLSSSDIPVCTVGNRPLSRSSNFLLAPTPYTPSSGALRSPSWSPVRFNPSKPSAAQGTSGPAASAKPGVATSNETKWLSQTAIPPWVRVRKNQVTLPSTTWVKSRPQSQATPVASEATTQGAKHVPAQVPTAATAQPTIQALNWATTRGKNKAKTPTSPQGPAEAAKPETTQTSRETQAEARSQTVSEETASNDPAPRRSRPQVKTIVRRGLARTGAPPTTTESSGTSATTPGTPTTAASAGAPPLRRTTSSSRSPLRSPSRTPGTSPSSGAVPDWAINSSPPSSSVSPWRVEPKRLRPSSFSRIEDSVHSGRGSKGVVGGGVMEDGTSHAHVAARVVAASSAAHRKAQSLPGHYSRPQHLQHTPPPQSFRDAFTTSKSPTPPAVSPGTARHNATQGLAPAAPPRGPTSPRATRHLQQKMQGQHEQRQKESEPAERQAPMQEKKSKRSLLSGIFRRRKKGMAESSSSSSSSSSDSEEPQKRHFLRRKSKKKEPKEREPLPPPPPPPPAPEDYSPVARSAGSVRVTPLDGSGGSSSLGCENSFMSTDGRRIVRVTPAGVMSTSRGMDIQPLGIPVSLAQQGRRGVSASHDSLPVSLGSWAGGGSHASLGYCSGGGMGARSSSTDTISKKERREALKARVERLRDKFKDSSSDEEKASVSSHSMYGSESSLSKTNSLSKRSRAARTERFLRRKSQELETLRTETEKDRRNREVVQARIQEIQRVREYEAERNRINEEKKKEAEKAHKPRWSAKLVYQESSEYESSVVLRTPSVSPAASPHMKAKFQGHIPRQPSETREAVVMRNKPQSVAVSLAPPSGLHLRRSFQDYETPLQGDLRSHRSASYDSNINRSSFIMQSPGMSPVSGNRSGLTPPVPPPRDPSRIMSPADGRPMSFSFESLNQDPNRPNSSQSSLSNFTKGSSPSPSVRSVPAYLGPKPNGPQVGPPPLVTAPTRRSFSELQLSPQQQSQLKYNTGGAPARPSPPGYPNTQYRYTDQPPRPTTQNQYYRAQQQQHYAQPVQLQHTQSQPQVVQSQQNNQLKYYTDQSPQYAKIVPISSVPPSPSSDYSSYMSDNSARLQQVNTAWRQKEQEIKNKRNLPSQVLSDSSRSNSPKGIDGNNSNNSISLGVDQQAEETYGSILPKKARPPPITLKQAESLSSLSGQSDVSSPVPKGPDSDSSQSSLARDKKTVAQNRPLSMVLEKSESAEKDSPPVTPKTQPQPPRRGHRQLAASDLSATKQQILHNIIKHKREHPQDKPKYQKEFEEMYRKEKERLEKSKCSNFEEALKELEEIYDSLKLDSDDILDRAERRDLPTVHQQLRSNKDGQDTLNDSTSEATETDSTVKDRSSRPRTPRMRRSGVPDKKSDDMHFRRCQQSSRNQPDVQKALQMTGSYLLVSPAHTTPSDVDKNVPKDPMLEGEPDIVYDDVSYRNIKQANAIKIIDPQPPFGIPLGPTTQSSPSDYLHVSRKDNYRPKMIARKQPDTTMDDLAFRNLRKEQRDRELNTSELDELLSEANTDSPVHRRRAMRSMSADRARAMQHEHNLQHAHEVLGASASKDRGGKLQTPRRVKHQQEARRAGRFFESYKDAIGDSESGLTSPRHNPSWLERANLTDNKWENLSTSNLSNLSTSTETLTEMSSARAVSQPDIRQAIIREARVPPGGPSTWLEAKRKCAEASFTSDTPTITTITAPKLVKIQTIQSSPVSPVVVERKPYRPLDSIFNNKPKPFYLADPKPTEQQQKQDHVDIAHLDALISTLSKIETNEETTTPSTPPATSPLTEKNVDNVKPDVVCDSDIYAKPDTISKPDTSTPLKISEEPVYENVFEPQQSVNESTEPVEKICAKANIEKAIRLSMALESSNSEGKEVSTRRRSAIELPLRDAQPPYSSLSSNISSTNDNCLNVNLYSSRVPGPCSPERVTLLGEEDLSQGPAKVATCKDRVEAMIVTSECVHERARRAHSVPASPKVVEEHAPVFDKVFEVATRRVSRQPRVVDEAVVVASECSSRSLSITQPQWSTAKENSQEDPSSAPESPQSFLPPESDESESKQQSMQQLQSQPLLSACDIVSLSETPGDDSLPRHAATAILLQSEHVLQHDVDGQASHKGSASRLPPLEAPPPPVRSSSLPPSPVRSRAPNFALHLSGPSSPMRTRTAAVDMPSPVRQHCLRGHVARGSSVPVQGRRSSTSSEEGEEGRSSMLVRAGSLPPTSRPPSTRGAPAGDSKTTRNPAPPGPRSCSSGEGLACHTSASDPSECAWGQSLVAACYLLACITQMAGLDIFTAIGLMLAMASVFATFAL</sequence>
<feature type="transmembrane region" description="Helical" evidence="3">
    <location>
        <begin position="2386"/>
        <end position="2404"/>
    </location>
</feature>
<feature type="region of interest" description="Disordered" evidence="2">
    <location>
        <begin position="2277"/>
        <end position="2350"/>
    </location>
</feature>
<feature type="compositionally biased region" description="Polar residues" evidence="2">
    <location>
        <begin position="165"/>
        <end position="176"/>
    </location>
</feature>
<feature type="coiled-coil region" evidence="1">
    <location>
        <begin position="1390"/>
        <end position="1417"/>
    </location>
</feature>
<feature type="compositionally biased region" description="Low complexity" evidence="2">
    <location>
        <begin position="1033"/>
        <end position="1054"/>
    </location>
</feature>
<feature type="compositionally biased region" description="Polar residues" evidence="2">
    <location>
        <begin position="1484"/>
        <end position="1495"/>
    </location>
</feature>
<name>A0A3R7PX02_PENVA</name>
<feature type="compositionally biased region" description="Basic and acidic residues" evidence="2">
    <location>
        <begin position="1470"/>
        <end position="1481"/>
    </location>
</feature>
<protein>
    <submittedName>
        <fullName evidence="4">Uncharacterized protein</fullName>
    </submittedName>
</protein>
<feature type="compositionally biased region" description="Polar residues" evidence="2">
    <location>
        <begin position="2118"/>
        <end position="2144"/>
    </location>
</feature>
<keyword evidence="5" id="KW-1185">Reference proteome</keyword>
<feature type="compositionally biased region" description="Low complexity" evidence="2">
    <location>
        <begin position="579"/>
        <end position="588"/>
    </location>
</feature>
<feature type="compositionally biased region" description="Low complexity" evidence="2">
    <location>
        <begin position="1115"/>
        <end position="1151"/>
    </location>
</feature>
<feature type="compositionally biased region" description="Polar residues" evidence="2">
    <location>
        <begin position="213"/>
        <end position="236"/>
    </location>
</feature>
<keyword evidence="3" id="KW-0812">Transmembrane</keyword>
<feature type="compositionally biased region" description="Low complexity" evidence="2">
    <location>
        <begin position="1175"/>
        <end position="1186"/>
    </location>
</feature>
<feature type="region of interest" description="Disordered" evidence="2">
    <location>
        <begin position="148"/>
        <end position="199"/>
    </location>
</feature>
<dbReference type="Proteomes" id="UP000283509">
    <property type="component" value="Unassembled WGS sequence"/>
</dbReference>
<keyword evidence="1" id="KW-0175">Coiled coil</keyword>
<feature type="compositionally biased region" description="Polar residues" evidence="2">
    <location>
        <begin position="148"/>
        <end position="157"/>
    </location>
</feature>
<accession>A0A3R7PX02</accession>
<evidence type="ECO:0000256" key="2">
    <source>
        <dbReference type="SAM" id="MobiDB-lite"/>
    </source>
</evidence>
<feature type="region of interest" description="Disordered" evidence="2">
    <location>
        <begin position="1665"/>
        <end position="1685"/>
    </location>
</feature>
<feature type="compositionally biased region" description="Basic and acidic residues" evidence="2">
    <location>
        <begin position="1312"/>
        <end position="1321"/>
    </location>
</feature>
<evidence type="ECO:0000256" key="1">
    <source>
        <dbReference type="SAM" id="Coils"/>
    </source>
</evidence>
<evidence type="ECO:0000313" key="5">
    <source>
        <dbReference type="Proteomes" id="UP000283509"/>
    </source>
</evidence>
<keyword evidence="3" id="KW-0472">Membrane</keyword>
<feature type="coiled-coil region" evidence="1">
    <location>
        <begin position="803"/>
        <end position="857"/>
    </location>
</feature>
<feature type="region of interest" description="Disordered" evidence="2">
    <location>
        <begin position="1737"/>
        <end position="1756"/>
    </location>
</feature>
<feature type="compositionally biased region" description="Low complexity" evidence="2">
    <location>
        <begin position="771"/>
        <end position="791"/>
    </location>
</feature>
<reference evidence="4 5" key="1">
    <citation type="submission" date="2018-04" db="EMBL/GenBank/DDBJ databases">
        <authorList>
            <person name="Zhang X."/>
            <person name="Yuan J."/>
            <person name="Li F."/>
            <person name="Xiang J."/>
        </authorList>
    </citation>
    <scope>NUCLEOTIDE SEQUENCE [LARGE SCALE GENOMIC DNA]</scope>
    <source>
        <tissue evidence="4">Muscle</tissue>
    </source>
</reference>
<organism evidence="4 5">
    <name type="scientific">Penaeus vannamei</name>
    <name type="common">Whiteleg shrimp</name>
    <name type="synonym">Litopenaeus vannamei</name>
    <dbReference type="NCBI Taxonomy" id="6689"/>
    <lineage>
        <taxon>Eukaryota</taxon>
        <taxon>Metazoa</taxon>
        <taxon>Ecdysozoa</taxon>
        <taxon>Arthropoda</taxon>
        <taxon>Crustacea</taxon>
        <taxon>Multicrustacea</taxon>
        <taxon>Malacostraca</taxon>
        <taxon>Eumalacostraca</taxon>
        <taxon>Eucarida</taxon>
        <taxon>Decapoda</taxon>
        <taxon>Dendrobranchiata</taxon>
        <taxon>Penaeoidea</taxon>
        <taxon>Penaeidae</taxon>
        <taxon>Penaeus</taxon>
    </lineage>
</organism>
<feature type="compositionally biased region" description="Polar residues" evidence="2">
    <location>
        <begin position="1208"/>
        <end position="1223"/>
    </location>
</feature>
<feature type="region of interest" description="Disordered" evidence="2">
    <location>
        <begin position="729"/>
        <end position="803"/>
    </location>
</feature>
<feature type="compositionally biased region" description="Low complexity" evidence="2">
    <location>
        <begin position="1267"/>
        <end position="1279"/>
    </location>
</feature>
<feature type="region of interest" description="Disordered" evidence="2">
    <location>
        <begin position="1267"/>
        <end position="1345"/>
    </location>
</feature>
<proteinExistence type="predicted"/>
<feature type="compositionally biased region" description="Low complexity" evidence="2">
    <location>
        <begin position="395"/>
        <end position="404"/>
    </location>
</feature>
<feature type="region of interest" description="Disordered" evidence="2">
    <location>
        <begin position="1870"/>
        <end position="1892"/>
    </location>
</feature>
<feature type="compositionally biased region" description="Polar residues" evidence="2">
    <location>
        <begin position="1187"/>
        <end position="1196"/>
    </location>
</feature>
<feature type="compositionally biased region" description="Basic residues" evidence="2">
    <location>
        <begin position="313"/>
        <end position="327"/>
    </location>
</feature>
<feature type="compositionally biased region" description="Basic and acidic residues" evidence="2">
    <location>
        <begin position="740"/>
        <end position="770"/>
    </location>
</feature>
<feature type="region of interest" description="Disordered" evidence="2">
    <location>
        <begin position="49"/>
        <end position="86"/>
    </location>
</feature>
<feature type="compositionally biased region" description="Low complexity" evidence="2">
    <location>
        <begin position="240"/>
        <end position="256"/>
    </location>
</feature>
<feature type="region of interest" description="Disordered" evidence="2">
    <location>
        <begin position="885"/>
        <end position="909"/>
    </location>
</feature>
<feature type="compositionally biased region" description="Low complexity" evidence="2">
    <location>
        <begin position="2156"/>
        <end position="2166"/>
    </location>
</feature>
<feature type="compositionally biased region" description="Basic and acidic residues" evidence="2">
    <location>
        <begin position="537"/>
        <end position="550"/>
    </location>
</feature>
<feature type="compositionally biased region" description="Polar residues" evidence="2">
    <location>
        <begin position="258"/>
        <end position="275"/>
    </location>
</feature>
<comment type="caution">
    <text evidence="4">The sequence shown here is derived from an EMBL/GenBank/DDBJ whole genome shotgun (WGS) entry which is preliminary data.</text>
</comment>
<feature type="compositionally biased region" description="Low complexity" evidence="2">
    <location>
        <begin position="2230"/>
        <end position="2244"/>
    </location>
</feature>
<feature type="region of interest" description="Disordered" evidence="2">
    <location>
        <begin position="213"/>
        <end position="441"/>
    </location>
</feature>
<feature type="compositionally biased region" description="Pro residues" evidence="2">
    <location>
        <begin position="614"/>
        <end position="624"/>
    </location>
</feature>
<evidence type="ECO:0000313" key="4">
    <source>
        <dbReference type="EMBL" id="ROT79780.1"/>
    </source>
</evidence>
<feature type="region of interest" description="Disordered" evidence="2">
    <location>
        <begin position="1420"/>
        <end position="1495"/>
    </location>
</feature>
<feature type="compositionally biased region" description="Low complexity" evidence="2">
    <location>
        <begin position="49"/>
        <end position="63"/>
    </location>
</feature>
<feature type="region of interest" description="Disordered" evidence="2">
    <location>
        <begin position="454"/>
        <end position="657"/>
    </location>
</feature>
<gene>
    <name evidence="4" type="ORF">C7M84_001489</name>
</gene>
<feature type="compositionally biased region" description="Pro residues" evidence="2">
    <location>
        <begin position="1323"/>
        <end position="1333"/>
    </location>
</feature>
<feature type="compositionally biased region" description="Low complexity" evidence="2">
    <location>
        <begin position="1442"/>
        <end position="1451"/>
    </location>
</feature>
<feature type="compositionally biased region" description="Basic residues" evidence="2">
    <location>
        <begin position="596"/>
        <end position="606"/>
    </location>
</feature>
<feature type="compositionally biased region" description="Polar residues" evidence="2">
    <location>
        <begin position="284"/>
        <end position="308"/>
    </location>
</feature>
<keyword evidence="3" id="KW-1133">Transmembrane helix</keyword>
<feature type="compositionally biased region" description="Polar residues" evidence="2">
    <location>
        <begin position="1008"/>
        <end position="1032"/>
    </location>
</feature>
<reference evidence="4 5" key="2">
    <citation type="submission" date="2019-01" db="EMBL/GenBank/DDBJ databases">
        <title>The decoding of complex shrimp genome reveals the adaptation for benthos swimmer, frequently molting mechanism and breeding impact on genome.</title>
        <authorList>
            <person name="Sun Y."/>
            <person name="Gao Y."/>
            <person name="Yu Y."/>
        </authorList>
    </citation>
    <scope>NUCLEOTIDE SEQUENCE [LARGE SCALE GENOMIC DNA]</scope>
    <source>
        <tissue evidence="4">Muscle</tissue>
    </source>
</reference>
<feature type="compositionally biased region" description="Polar residues" evidence="2">
    <location>
        <begin position="954"/>
        <end position="982"/>
    </location>
</feature>
<evidence type="ECO:0000256" key="3">
    <source>
        <dbReference type="SAM" id="Phobius"/>
    </source>
</evidence>
<feature type="region of interest" description="Disordered" evidence="2">
    <location>
        <begin position="935"/>
        <end position="1236"/>
    </location>
</feature>
<feature type="compositionally biased region" description="Low complexity" evidence="2">
    <location>
        <begin position="1737"/>
        <end position="1749"/>
    </location>
</feature>
<dbReference type="OrthoDB" id="7989901at2759"/>
<feature type="compositionally biased region" description="Polar residues" evidence="2">
    <location>
        <begin position="71"/>
        <end position="86"/>
    </location>
</feature>
<dbReference type="EMBL" id="QCYY01001188">
    <property type="protein sequence ID" value="ROT79780.1"/>
    <property type="molecule type" value="Genomic_DNA"/>
</dbReference>
<feature type="compositionally biased region" description="Gly residues" evidence="2">
    <location>
        <begin position="429"/>
        <end position="439"/>
    </location>
</feature>
<feature type="compositionally biased region" description="Low complexity" evidence="2">
    <location>
        <begin position="330"/>
        <end position="386"/>
    </location>
</feature>